<keyword evidence="2" id="KW-0677">Repeat</keyword>
<dbReference type="PANTHER" id="PTHR24366:SF96">
    <property type="entry name" value="LEUCINE RICH REPEAT CONTAINING 53"/>
    <property type="match status" value="1"/>
</dbReference>
<name>A0A8C4N9S6_EPTBU</name>
<dbReference type="GeneTree" id="ENSGT00940000162953"/>
<dbReference type="InterPro" id="IPR032675">
    <property type="entry name" value="LRR_dom_sf"/>
</dbReference>
<dbReference type="InterPro" id="IPR001611">
    <property type="entry name" value="Leu-rich_rpt"/>
</dbReference>
<reference evidence="3" key="1">
    <citation type="submission" date="2025-08" db="UniProtKB">
        <authorList>
            <consortium name="Ensembl"/>
        </authorList>
    </citation>
    <scope>IDENTIFICATION</scope>
</reference>
<dbReference type="PROSITE" id="PS51450">
    <property type="entry name" value="LRR"/>
    <property type="match status" value="3"/>
</dbReference>
<dbReference type="Pfam" id="PF13855">
    <property type="entry name" value="LRR_8"/>
    <property type="match status" value="1"/>
</dbReference>
<dbReference type="AlphaFoldDB" id="A0A8C4N9S6"/>
<organism evidence="3 4">
    <name type="scientific">Eptatretus burgeri</name>
    <name type="common">Inshore hagfish</name>
    <dbReference type="NCBI Taxonomy" id="7764"/>
    <lineage>
        <taxon>Eukaryota</taxon>
        <taxon>Metazoa</taxon>
        <taxon>Chordata</taxon>
        <taxon>Craniata</taxon>
        <taxon>Vertebrata</taxon>
        <taxon>Cyclostomata</taxon>
        <taxon>Myxini</taxon>
        <taxon>Myxiniformes</taxon>
        <taxon>Myxinidae</taxon>
        <taxon>Eptatretinae</taxon>
        <taxon>Eptatretus</taxon>
    </lineage>
</organism>
<evidence type="ECO:0000313" key="4">
    <source>
        <dbReference type="Proteomes" id="UP000694388"/>
    </source>
</evidence>
<dbReference type="InterPro" id="IPR003591">
    <property type="entry name" value="Leu-rich_rpt_typical-subtyp"/>
</dbReference>
<evidence type="ECO:0000256" key="2">
    <source>
        <dbReference type="ARBA" id="ARBA00022737"/>
    </source>
</evidence>
<reference evidence="3" key="2">
    <citation type="submission" date="2025-09" db="UniProtKB">
        <authorList>
            <consortium name="Ensembl"/>
        </authorList>
    </citation>
    <scope>IDENTIFICATION</scope>
</reference>
<dbReference type="Gene3D" id="3.80.10.10">
    <property type="entry name" value="Ribonuclease Inhibitor"/>
    <property type="match status" value="2"/>
</dbReference>
<dbReference type="SUPFAM" id="SSF52058">
    <property type="entry name" value="L domain-like"/>
    <property type="match status" value="1"/>
</dbReference>
<keyword evidence="1" id="KW-0433">Leucine-rich repeat</keyword>
<dbReference type="Ensembl" id="ENSEBUT00000003838.1">
    <property type="protein sequence ID" value="ENSEBUP00000003467.1"/>
    <property type="gene ID" value="ENSEBUG00000002490.1"/>
</dbReference>
<evidence type="ECO:0008006" key="5">
    <source>
        <dbReference type="Google" id="ProtNLM"/>
    </source>
</evidence>
<dbReference type="PANTHER" id="PTHR24366">
    <property type="entry name" value="IG(IMMUNOGLOBULIN) AND LRR(LEUCINE RICH REPEAT) DOMAINS"/>
    <property type="match status" value="1"/>
</dbReference>
<protein>
    <recommendedName>
        <fullName evidence="5">Variable lymphocyte receptor B</fullName>
    </recommendedName>
</protein>
<dbReference type="Proteomes" id="UP000694388">
    <property type="component" value="Unplaced"/>
</dbReference>
<keyword evidence="4" id="KW-1185">Reference proteome</keyword>
<evidence type="ECO:0000256" key="1">
    <source>
        <dbReference type="ARBA" id="ARBA00022614"/>
    </source>
</evidence>
<dbReference type="SMART" id="SM00364">
    <property type="entry name" value="LRR_BAC"/>
    <property type="match status" value="4"/>
</dbReference>
<dbReference type="SMART" id="SM00369">
    <property type="entry name" value="LRR_TYP"/>
    <property type="match status" value="4"/>
</dbReference>
<accession>A0A8C4N9S6</accession>
<evidence type="ECO:0000313" key="3">
    <source>
        <dbReference type="Ensembl" id="ENSEBUP00000003467.1"/>
    </source>
</evidence>
<sequence>LNFTICVVVLGKLLCGKHAKLTFLDLRTNKLQSLPNGVFDKLTQLTILYLQYNQLQSLPIGVFDKLTQLTNLTYLNLNTNQLQSLPNGVFDKLTKLTNLYLEHNQLQSLPDSHIHYFITNIVSLNILPDGSKASALQSLYVYNNPWDCSCHGVDYLSRWLQNNPNKEKYDSAKCVIPYPLYDIHFALYLIVSMLATHRRLLACSVCLSFCHLQVTMLNQSSRNFTRW</sequence>
<proteinExistence type="predicted"/>